<organism evidence="3 4">
    <name type="scientific">Porites lobata</name>
    <dbReference type="NCBI Taxonomy" id="104759"/>
    <lineage>
        <taxon>Eukaryota</taxon>
        <taxon>Metazoa</taxon>
        <taxon>Cnidaria</taxon>
        <taxon>Anthozoa</taxon>
        <taxon>Hexacorallia</taxon>
        <taxon>Scleractinia</taxon>
        <taxon>Fungiina</taxon>
        <taxon>Poritidae</taxon>
        <taxon>Porites</taxon>
    </lineage>
</organism>
<dbReference type="EMBL" id="CALNXK010000083">
    <property type="protein sequence ID" value="CAH3148204.1"/>
    <property type="molecule type" value="Genomic_DNA"/>
</dbReference>
<dbReference type="Proteomes" id="UP001159405">
    <property type="component" value="Unassembled WGS sequence"/>
</dbReference>
<sequence>YSKAQLQLLIPGVSIWAIDEARRHTAKVGVSKPVPQMEAITRDASKVDHFLDFISRPNFVQDVAYGTKTLKLSNGEKMEIPNVVRTVIASRIVDLYQQYCQETGFLSHGRSTLFSILQICAASQKKSLAGLDNIATKGSQAFNTLEDVVNRLGKLGKTSAWVQGVKDRLKAGKSYLKTNFKIRVSEESQCADHCRVFALSDPEDHLCEHEHTKSCQSCDNIKNVLEEIELVLSSRDLHFRYQDEKEELEHDISNAIDKFERWKAHILRAVHQDVAKDDILNNMTPEQALIMDWAMKFLPLKYRETQGEWFGKKGLSWHVTAVITKPKDEFEVRTYVHLLDHCSQNWFAVASIYENTLMEIKRKSPEIVEAFVRSDNAGCYHCALLLLSIPGISQRTGVTTSRYDFSESNSGKDICDRHISPLKSHIRQYVNAGNDVEKAKDLKKEIDSYSGVRGCRASVVKVDSCAQDLHNHNWNGVLMFSNFKFCADGIRMWKAFNVGEGKFVRYDKLMKRGTSQGSTRLDVVEPFTSPRVSTGFLYKNSKTTENKSEPCEISCPQPGCIKLFKTTTALQNHQDFGKHIFCTQKDSTQDSIKRKWANACTNLRPSCIRSKKNLEGLSQEECREYPTAEPGGALKKNKKTGRFSEYVKEYLLKLFLDGEETGNKSDPAVVASNLKSLRGPDGVKLFSSKDWLSAQQVTSYFSRLASVVKSGKLSLNRKTVIEEEDMLDALVERGERESMREKVFHVVDL</sequence>
<keyword evidence="4" id="KW-1185">Reference proteome</keyword>
<gene>
    <name evidence="3" type="ORF">PLOB_00046488</name>
</gene>
<evidence type="ECO:0000313" key="4">
    <source>
        <dbReference type="Proteomes" id="UP001159405"/>
    </source>
</evidence>
<keyword evidence="1" id="KW-0175">Coiled coil</keyword>
<reference evidence="3 4" key="1">
    <citation type="submission" date="2022-05" db="EMBL/GenBank/DDBJ databases">
        <authorList>
            <consortium name="Genoscope - CEA"/>
            <person name="William W."/>
        </authorList>
    </citation>
    <scope>NUCLEOTIDE SEQUENCE [LARGE SCALE GENOMIC DNA]</scope>
</reference>
<dbReference type="PANTHER" id="PTHR33845:SF1">
    <property type="entry name" value="C2H2-TYPE DOMAIN-CONTAINING PROTEIN"/>
    <property type="match status" value="1"/>
</dbReference>
<comment type="caution">
    <text evidence="3">The sequence shown here is derived from an EMBL/GenBank/DDBJ whole genome shotgun (WGS) entry which is preliminary data.</text>
</comment>
<feature type="non-terminal residue" evidence="3">
    <location>
        <position position="1"/>
    </location>
</feature>
<feature type="coiled-coil region" evidence="1">
    <location>
        <begin position="238"/>
        <end position="265"/>
    </location>
</feature>
<dbReference type="InterPro" id="IPR013087">
    <property type="entry name" value="Znf_C2H2_type"/>
</dbReference>
<accession>A0ABN8PPM1</accession>
<dbReference type="PROSITE" id="PS00028">
    <property type="entry name" value="ZINC_FINGER_C2H2_1"/>
    <property type="match status" value="1"/>
</dbReference>
<protein>
    <recommendedName>
        <fullName evidence="2">C2H2-type domain-containing protein</fullName>
    </recommendedName>
</protein>
<evidence type="ECO:0000256" key="1">
    <source>
        <dbReference type="SAM" id="Coils"/>
    </source>
</evidence>
<name>A0ABN8PPM1_9CNID</name>
<proteinExistence type="predicted"/>
<dbReference type="PANTHER" id="PTHR33845">
    <property type="entry name" value="C2H2-TYPE DOMAIN-CONTAINING PROTEIN"/>
    <property type="match status" value="1"/>
</dbReference>
<feature type="domain" description="C2H2-type" evidence="2">
    <location>
        <begin position="555"/>
        <end position="579"/>
    </location>
</feature>
<evidence type="ECO:0000313" key="3">
    <source>
        <dbReference type="EMBL" id="CAH3148204.1"/>
    </source>
</evidence>
<evidence type="ECO:0000259" key="2">
    <source>
        <dbReference type="PROSITE" id="PS00028"/>
    </source>
</evidence>